<reference evidence="3 4" key="1">
    <citation type="submission" date="2019-06" db="EMBL/GenBank/DDBJ databases">
        <title>A novel bacterium of genus Pontibacter, isolated from marine sediment.</title>
        <authorList>
            <person name="Huang H."/>
            <person name="Mo K."/>
            <person name="Hu Y."/>
        </authorList>
    </citation>
    <scope>NUCLEOTIDE SEQUENCE [LARGE SCALE GENOMIC DNA]</scope>
    <source>
        <strain evidence="3 4">HB172049</strain>
    </source>
</reference>
<dbReference type="SUPFAM" id="SSF51182">
    <property type="entry name" value="RmlC-like cupins"/>
    <property type="match status" value="1"/>
</dbReference>
<feature type="chain" id="PRO_5021325287" evidence="1">
    <location>
        <begin position="21"/>
        <end position="192"/>
    </location>
</feature>
<organism evidence="3 4">
    <name type="scientific">Pontibacter mangrovi</name>
    <dbReference type="NCBI Taxonomy" id="2589816"/>
    <lineage>
        <taxon>Bacteria</taxon>
        <taxon>Pseudomonadati</taxon>
        <taxon>Bacteroidota</taxon>
        <taxon>Cytophagia</taxon>
        <taxon>Cytophagales</taxon>
        <taxon>Hymenobacteraceae</taxon>
        <taxon>Pontibacter</taxon>
    </lineage>
</organism>
<name>A0A501W4B4_9BACT</name>
<evidence type="ECO:0000313" key="3">
    <source>
        <dbReference type="EMBL" id="TPE43485.1"/>
    </source>
</evidence>
<evidence type="ECO:0000256" key="1">
    <source>
        <dbReference type="SAM" id="SignalP"/>
    </source>
</evidence>
<dbReference type="PANTHER" id="PTHR36440:SF1">
    <property type="entry name" value="PUTATIVE (AFU_ORTHOLOGUE AFUA_8G07350)-RELATED"/>
    <property type="match status" value="1"/>
</dbReference>
<dbReference type="EMBL" id="VFRQ01000006">
    <property type="protein sequence ID" value="TPE43485.1"/>
    <property type="molecule type" value="Genomic_DNA"/>
</dbReference>
<keyword evidence="1" id="KW-0732">Signal</keyword>
<dbReference type="InterPro" id="IPR011051">
    <property type="entry name" value="RmlC_Cupin_sf"/>
</dbReference>
<dbReference type="AlphaFoldDB" id="A0A501W4B4"/>
<dbReference type="Pfam" id="PF07883">
    <property type="entry name" value="Cupin_2"/>
    <property type="match status" value="1"/>
</dbReference>
<dbReference type="Proteomes" id="UP000316727">
    <property type="component" value="Unassembled WGS sequence"/>
</dbReference>
<dbReference type="RefSeq" id="WP_140621789.1">
    <property type="nucleotide sequence ID" value="NZ_VFRQ01000006.1"/>
</dbReference>
<feature type="signal peptide" evidence="1">
    <location>
        <begin position="1"/>
        <end position="20"/>
    </location>
</feature>
<accession>A0A501W4B4</accession>
<dbReference type="InterPro" id="IPR053146">
    <property type="entry name" value="QDO-like"/>
</dbReference>
<evidence type="ECO:0000313" key="4">
    <source>
        <dbReference type="Proteomes" id="UP000316727"/>
    </source>
</evidence>
<keyword evidence="4" id="KW-1185">Reference proteome</keyword>
<dbReference type="Gene3D" id="2.60.120.10">
    <property type="entry name" value="Jelly Rolls"/>
    <property type="match status" value="1"/>
</dbReference>
<sequence>MTRDSFLLMLLAAVPLTSLAGSSWRPQKPAAGFKAKAGEGRYNGHIQLKGVNANILDVKVSGRDTDGALAIFEQTSVSPGKGTPLHLHHDQDEIFYVLEGQYAFQVGEQKHDLAQGDTIFLPRKIPHAWAQVSERGRMMVTLQPAGQLENFFLAMAALETEPSKEQIAQIFAAHGMQVVGPPLQVGKGAAEK</sequence>
<dbReference type="PANTHER" id="PTHR36440">
    <property type="entry name" value="PUTATIVE (AFU_ORTHOLOGUE AFUA_8G07350)-RELATED"/>
    <property type="match status" value="1"/>
</dbReference>
<proteinExistence type="predicted"/>
<feature type="domain" description="Cupin type-2" evidence="2">
    <location>
        <begin position="77"/>
        <end position="135"/>
    </location>
</feature>
<comment type="caution">
    <text evidence="3">The sequence shown here is derived from an EMBL/GenBank/DDBJ whole genome shotgun (WGS) entry which is preliminary data.</text>
</comment>
<evidence type="ECO:0000259" key="2">
    <source>
        <dbReference type="Pfam" id="PF07883"/>
    </source>
</evidence>
<protein>
    <submittedName>
        <fullName evidence="3">Cupin domain-containing protein</fullName>
    </submittedName>
</protein>
<dbReference type="OrthoDB" id="1423961at2"/>
<gene>
    <name evidence="3" type="ORF">FJM65_12035</name>
</gene>
<dbReference type="InterPro" id="IPR014710">
    <property type="entry name" value="RmlC-like_jellyroll"/>
</dbReference>
<dbReference type="InterPro" id="IPR013096">
    <property type="entry name" value="Cupin_2"/>
</dbReference>